<reference evidence="7 8" key="1">
    <citation type="submission" date="2016-11" db="EMBL/GenBank/DDBJ databases">
        <title>Paenibacillus species isolates.</title>
        <authorList>
            <person name="Beno S.M."/>
        </authorList>
    </citation>
    <scope>NUCLEOTIDE SEQUENCE [LARGE SCALE GENOMIC DNA]</scope>
    <source>
        <strain evidence="7 8">FSL R5-0378</strain>
    </source>
</reference>
<dbReference type="PROSITE" id="PS51900">
    <property type="entry name" value="CB"/>
    <property type="match status" value="1"/>
</dbReference>
<dbReference type="AlphaFoldDB" id="A0A1R1DZM1"/>
<dbReference type="Gene3D" id="1.10.150.130">
    <property type="match status" value="1"/>
</dbReference>
<dbReference type="InterPro" id="IPR050090">
    <property type="entry name" value="Tyrosine_recombinase_XerCD"/>
</dbReference>
<dbReference type="EMBL" id="MRTP01000024">
    <property type="protein sequence ID" value="OMF45005.1"/>
    <property type="molecule type" value="Genomic_DNA"/>
</dbReference>
<dbReference type="Gene3D" id="1.10.443.10">
    <property type="entry name" value="Intergrase catalytic core"/>
    <property type="match status" value="1"/>
</dbReference>
<evidence type="ECO:0000259" key="5">
    <source>
        <dbReference type="PROSITE" id="PS51898"/>
    </source>
</evidence>
<organism evidence="7 8">
    <name type="scientific">Paenibacillus rhizosphaerae</name>
    <dbReference type="NCBI Taxonomy" id="297318"/>
    <lineage>
        <taxon>Bacteria</taxon>
        <taxon>Bacillati</taxon>
        <taxon>Bacillota</taxon>
        <taxon>Bacilli</taxon>
        <taxon>Bacillales</taxon>
        <taxon>Paenibacillaceae</taxon>
        <taxon>Paenibacillus</taxon>
    </lineage>
</organism>
<accession>A0A1R1DZM1</accession>
<gene>
    <name evidence="7" type="ORF">BK138_34105</name>
</gene>
<evidence type="ECO:0000256" key="4">
    <source>
        <dbReference type="PROSITE-ProRule" id="PRU01248"/>
    </source>
</evidence>
<dbReference type="GO" id="GO:0006310">
    <property type="term" value="P:DNA recombination"/>
    <property type="evidence" value="ECO:0007669"/>
    <property type="project" value="UniProtKB-KW"/>
</dbReference>
<dbReference type="GO" id="GO:0015074">
    <property type="term" value="P:DNA integration"/>
    <property type="evidence" value="ECO:0007669"/>
    <property type="project" value="InterPro"/>
</dbReference>
<evidence type="ECO:0000256" key="2">
    <source>
        <dbReference type="ARBA" id="ARBA00023125"/>
    </source>
</evidence>
<comment type="caution">
    <text evidence="7">The sequence shown here is derived from an EMBL/GenBank/DDBJ whole genome shotgun (WGS) entry which is preliminary data.</text>
</comment>
<dbReference type="InterPro" id="IPR010998">
    <property type="entry name" value="Integrase_recombinase_N"/>
</dbReference>
<feature type="domain" description="Tyr recombinase" evidence="5">
    <location>
        <begin position="111"/>
        <end position="293"/>
    </location>
</feature>
<name>A0A1R1DZM1_9BACL</name>
<dbReference type="STRING" id="297318.BK138_34105"/>
<evidence type="ECO:0008006" key="9">
    <source>
        <dbReference type="Google" id="ProtNLM"/>
    </source>
</evidence>
<feature type="domain" description="Core-binding (CB)" evidence="6">
    <location>
        <begin position="1"/>
        <end position="90"/>
    </location>
</feature>
<protein>
    <recommendedName>
        <fullName evidence="9">Integrase</fullName>
    </recommendedName>
</protein>
<evidence type="ECO:0000313" key="8">
    <source>
        <dbReference type="Proteomes" id="UP000187172"/>
    </source>
</evidence>
<dbReference type="InterPro" id="IPR044068">
    <property type="entry name" value="CB"/>
</dbReference>
<proteinExistence type="inferred from homology"/>
<dbReference type="RefSeq" id="WP_076176845.1">
    <property type="nucleotide sequence ID" value="NZ_MRTP01000024.1"/>
</dbReference>
<evidence type="ECO:0000259" key="6">
    <source>
        <dbReference type="PROSITE" id="PS51900"/>
    </source>
</evidence>
<keyword evidence="8" id="KW-1185">Reference proteome</keyword>
<evidence type="ECO:0000313" key="7">
    <source>
        <dbReference type="EMBL" id="OMF45005.1"/>
    </source>
</evidence>
<dbReference type="Proteomes" id="UP000187172">
    <property type="component" value="Unassembled WGS sequence"/>
</dbReference>
<dbReference type="GO" id="GO:0003677">
    <property type="term" value="F:DNA binding"/>
    <property type="evidence" value="ECO:0007669"/>
    <property type="project" value="UniProtKB-UniRule"/>
</dbReference>
<dbReference type="InterPro" id="IPR011010">
    <property type="entry name" value="DNA_brk_join_enz"/>
</dbReference>
<keyword evidence="3" id="KW-0233">DNA recombination</keyword>
<comment type="similarity">
    <text evidence="1">Belongs to the 'phage' integrase family.</text>
</comment>
<dbReference type="PANTHER" id="PTHR30349:SF41">
    <property type="entry name" value="INTEGRASE_RECOMBINASE PROTEIN MJ0367-RELATED"/>
    <property type="match status" value="1"/>
</dbReference>
<dbReference type="PROSITE" id="PS51898">
    <property type="entry name" value="TYR_RECOMBINASE"/>
    <property type="match status" value="1"/>
</dbReference>
<dbReference type="InterPro" id="IPR013762">
    <property type="entry name" value="Integrase-like_cat_sf"/>
</dbReference>
<evidence type="ECO:0000256" key="3">
    <source>
        <dbReference type="ARBA" id="ARBA00023172"/>
    </source>
</evidence>
<dbReference type="SUPFAM" id="SSF56349">
    <property type="entry name" value="DNA breaking-rejoining enzymes"/>
    <property type="match status" value="1"/>
</dbReference>
<sequence length="298" mass="34150">MFEEFIRHLEDRGVSPKTIISYQGSWKRFVAWLQSIHPGEQVHAEYATQKDMADFKRYLLVAGGRNGKPASPATNQLTFVHLNATFRFFAEMGYLPDNPVGRIKKPPRARRLPKWLSRNEQNALLREVRNQASKRDHAIVLTFLRLGLRVHELCDLQLTDLTLSERKGTAYIRGKGDKDRELPVNAELRAALQGYLNERDSDSPYVFVSKRSSKCSERGIQHIIEKYRDRTKIKHLSCHCLRHTFGHDLLAAGNDLQKVAMLMGHYKEDGTPNIEMTMIYTTPGTDDLEAAVESISWT</sequence>
<keyword evidence="2 4" id="KW-0238">DNA-binding</keyword>
<dbReference type="Pfam" id="PF00589">
    <property type="entry name" value="Phage_integrase"/>
    <property type="match status" value="1"/>
</dbReference>
<evidence type="ECO:0000256" key="1">
    <source>
        <dbReference type="ARBA" id="ARBA00008857"/>
    </source>
</evidence>
<dbReference type="InterPro" id="IPR002104">
    <property type="entry name" value="Integrase_catalytic"/>
</dbReference>
<dbReference type="PANTHER" id="PTHR30349">
    <property type="entry name" value="PHAGE INTEGRASE-RELATED"/>
    <property type="match status" value="1"/>
</dbReference>